<proteinExistence type="predicted"/>
<evidence type="ECO:0000313" key="1">
    <source>
        <dbReference type="EMBL" id="KRQ03355.1"/>
    </source>
</evidence>
<name>A0A0R3D0J0_9BRAD</name>
<dbReference type="Proteomes" id="UP000051936">
    <property type="component" value="Unassembled WGS sequence"/>
</dbReference>
<evidence type="ECO:0000313" key="2">
    <source>
        <dbReference type="Proteomes" id="UP000051936"/>
    </source>
</evidence>
<gene>
    <name evidence="1" type="ORF">AOQ71_32040</name>
</gene>
<sequence>MAILNQLPFFTGVHTIELQGGWSGGWAVPDCGIVFVSDASIISDSADISPSDVNRHMWVHLGADGKRLTFQKGFLTRVEAEFAAENRARAAGALYEPFFIERFR</sequence>
<protein>
    <submittedName>
        <fullName evidence="1">Uncharacterized protein</fullName>
    </submittedName>
</protein>
<reference evidence="1 2" key="1">
    <citation type="submission" date="2015-09" db="EMBL/GenBank/DDBJ databases">
        <title>Draft Genome Sequence of Bradyrhizobium manausense Strain BR 3351T, a Novel Symbiotic Nitrogen-Fixing Alphaproteobacterium Isolated from Brazilian Amazon Rain Forest.</title>
        <authorList>
            <person name="De Araujo J.L."/>
            <person name="Zilli J.E."/>
        </authorList>
    </citation>
    <scope>NUCLEOTIDE SEQUENCE [LARGE SCALE GENOMIC DNA]</scope>
    <source>
        <strain evidence="1 2">BR3351</strain>
    </source>
</reference>
<dbReference type="AlphaFoldDB" id="A0A0R3D0J0"/>
<dbReference type="EMBL" id="LJYG01000108">
    <property type="protein sequence ID" value="KRQ03355.1"/>
    <property type="molecule type" value="Genomic_DNA"/>
</dbReference>
<keyword evidence="2" id="KW-1185">Reference proteome</keyword>
<dbReference type="STRING" id="989370.AOQ71_32040"/>
<comment type="caution">
    <text evidence="1">The sequence shown here is derived from an EMBL/GenBank/DDBJ whole genome shotgun (WGS) entry which is preliminary data.</text>
</comment>
<accession>A0A0R3D0J0</accession>
<organism evidence="1 2">
    <name type="scientific">Bradyrhizobium manausense</name>
    <dbReference type="NCBI Taxonomy" id="989370"/>
    <lineage>
        <taxon>Bacteria</taxon>
        <taxon>Pseudomonadati</taxon>
        <taxon>Pseudomonadota</taxon>
        <taxon>Alphaproteobacteria</taxon>
        <taxon>Hyphomicrobiales</taxon>
        <taxon>Nitrobacteraceae</taxon>
        <taxon>Bradyrhizobium</taxon>
    </lineage>
</organism>